<feature type="region of interest" description="Disordered" evidence="1">
    <location>
        <begin position="293"/>
        <end position="312"/>
    </location>
</feature>
<sequence length="445" mass="49755">MTTQKPLMLKDYLELDFDSESSGAGFRCAPRRANDADTMRRLLDAELRRGGGARRLPRTRSMSALKRISAVFKLLPFASASDSSASEGGLLARSFSRRMSVSFWRKRNKPAAATAEEEESRHFDETRRSCDFPSLAVSRCSSWSQFESFGSYFLASSISSTDATDDIPCEVINDGKACLHCSPKAKTAAGDVSDVSIKVTERDDKILPECQSSEDEEEQLSPVSIMDFPSEEDDDEEDEACDLASSSFRRNVVNLERTKSQLLHKIGRFESLADLNPINLERRFASCIHDARSLSSDNDEQEQADDDSEEAIGEPERKAWVLLEQFTSSCHVGAVDASMEKLLMDFIGELSRADDSGSSLQRRLLAEEKEEALLRRGIDWVEGVRSGDAMEDYHGEATLREMDNDGWLRCCSDEREITLDFEGFLLRSLVEELVADLANEGWMSC</sequence>
<accession>A0AAQ3KIC5</accession>
<dbReference type="Proteomes" id="UP001327560">
    <property type="component" value="Chromosome 5"/>
</dbReference>
<keyword evidence="3" id="KW-1185">Reference proteome</keyword>
<evidence type="ECO:0000313" key="2">
    <source>
        <dbReference type="EMBL" id="WOL07508.1"/>
    </source>
</evidence>
<organism evidence="2 3">
    <name type="scientific">Canna indica</name>
    <name type="common">Indian-shot</name>
    <dbReference type="NCBI Taxonomy" id="4628"/>
    <lineage>
        <taxon>Eukaryota</taxon>
        <taxon>Viridiplantae</taxon>
        <taxon>Streptophyta</taxon>
        <taxon>Embryophyta</taxon>
        <taxon>Tracheophyta</taxon>
        <taxon>Spermatophyta</taxon>
        <taxon>Magnoliopsida</taxon>
        <taxon>Liliopsida</taxon>
        <taxon>Zingiberales</taxon>
        <taxon>Cannaceae</taxon>
        <taxon>Canna</taxon>
    </lineage>
</organism>
<name>A0AAQ3KIC5_9LILI</name>
<dbReference type="AlphaFoldDB" id="A0AAQ3KIC5"/>
<proteinExistence type="predicted"/>
<gene>
    <name evidence="2" type="ORF">Cni_G16250</name>
</gene>
<feature type="compositionally biased region" description="Acidic residues" evidence="1">
    <location>
        <begin position="297"/>
        <end position="312"/>
    </location>
</feature>
<protein>
    <recommendedName>
        <fullName evidence="4">DUF4378 domain-containing protein</fullName>
    </recommendedName>
</protein>
<evidence type="ECO:0000313" key="3">
    <source>
        <dbReference type="Proteomes" id="UP001327560"/>
    </source>
</evidence>
<dbReference type="EMBL" id="CP136894">
    <property type="protein sequence ID" value="WOL07508.1"/>
    <property type="molecule type" value="Genomic_DNA"/>
</dbReference>
<evidence type="ECO:0000256" key="1">
    <source>
        <dbReference type="SAM" id="MobiDB-lite"/>
    </source>
</evidence>
<feature type="region of interest" description="Disordered" evidence="1">
    <location>
        <begin position="204"/>
        <end position="237"/>
    </location>
</feature>
<dbReference type="PANTHER" id="PTHR33623:SF4">
    <property type="entry name" value="DUF4378 DOMAIN-CONTAINING PROTEIN"/>
    <property type="match status" value="1"/>
</dbReference>
<reference evidence="2 3" key="1">
    <citation type="submission" date="2023-10" db="EMBL/GenBank/DDBJ databases">
        <title>Chromosome-scale genome assembly provides insights into flower coloration mechanisms of Canna indica.</title>
        <authorList>
            <person name="Li C."/>
        </authorList>
    </citation>
    <scope>NUCLEOTIDE SEQUENCE [LARGE SCALE GENOMIC DNA]</scope>
    <source>
        <tissue evidence="2">Flower</tissue>
    </source>
</reference>
<dbReference type="PANTHER" id="PTHR33623">
    <property type="entry name" value="OS04G0572500 PROTEIN"/>
    <property type="match status" value="1"/>
</dbReference>
<evidence type="ECO:0008006" key="4">
    <source>
        <dbReference type="Google" id="ProtNLM"/>
    </source>
</evidence>